<dbReference type="STRING" id="490629.SAMN05216266_105219"/>
<reference evidence="5" key="1">
    <citation type="submission" date="2016-10" db="EMBL/GenBank/DDBJ databases">
        <authorList>
            <person name="Varghese N."/>
            <person name="Submissions S."/>
        </authorList>
    </citation>
    <scope>NUCLEOTIDE SEQUENCE [LARGE SCALE GENOMIC DNA]</scope>
    <source>
        <strain evidence="5">CGMCC 4.3568</strain>
    </source>
</reference>
<dbReference type="InterPro" id="IPR016181">
    <property type="entry name" value="Acyl_CoA_acyltransferase"/>
</dbReference>
<dbReference type="PANTHER" id="PTHR43877:SF2">
    <property type="entry name" value="AMINOALKYLPHOSPHONATE N-ACETYLTRANSFERASE-RELATED"/>
    <property type="match status" value="1"/>
</dbReference>
<evidence type="ECO:0000256" key="2">
    <source>
        <dbReference type="ARBA" id="ARBA00023315"/>
    </source>
</evidence>
<dbReference type="RefSeq" id="WP_177242566.1">
    <property type="nucleotide sequence ID" value="NZ_FOKG01000005.1"/>
</dbReference>
<protein>
    <submittedName>
        <fullName evidence="4">Acetyltransferase (GNAT) family protein</fullName>
    </submittedName>
</protein>
<name>A0A1I0YQR5_9PSEU</name>
<gene>
    <name evidence="4" type="ORF">SAMN05216266_105219</name>
</gene>
<dbReference type="SUPFAM" id="SSF55729">
    <property type="entry name" value="Acyl-CoA N-acyltransferases (Nat)"/>
    <property type="match status" value="1"/>
</dbReference>
<feature type="domain" description="N-acetyltransferase" evidence="3">
    <location>
        <begin position="19"/>
        <end position="157"/>
    </location>
</feature>
<dbReference type="Pfam" id="PF00583">
    <property type="entry name" value="Acetyltransf_1"/>
    <property type="match status" value="1"/>
</dbReference>
<dbReference type="InterPro" id="IPR000182">
    <property type="entry name" value="GNAT_dom"/>
</dbReference>
<keyword evidence="2" id="KW-0012">Acyltransferase</keyword>
<dbReference type="InterPro" id="IPR050832">
    <property type="entry name" value="Bact_Acetyltransf"/>
</dbReference>
<keyword evidence="5" id="KW-1185">Reference proteome</keyword>
<evidence type="ECO:0000259" key="3">
    <source>
        <dbReference type="PROSITE" id="PS51186"/>
    </source>
</evidence>
<dbReference type="AlphaFoldDB" id="A0A1I0YQR5"/>
<evidence type="ECO:0000256" key="1">
    <source>
        <dbReference type="ARBA" id="ARBA00022679"/>
    </source>
</evidence>
<keyword evidence="1 4" id="KW-0808">Transferase</keyword>
<dbReference type="PROSITE" id="PS51186">
    <property type="entry name" value="GNAT"/>
    <property type="match status" value="1"/>
</dbReference>
<dbReference type="GO" id="GO:0016747">
    <property type="term" value="F:acyltransferase activity, transferring groups other than amino-acyl groups"/>
    <property type="evidence" value="ECO:0007669"/>
    <property type="project" value="InterPro"/>
</dbReference>
<dbReference type="Proteomes" id="UP000243799">
    <property type="component" value="Unassembled WGS sequence"/>
</dbReference>
<accession>A0A1I0YQR5</accession>
<sequence>MTTEWKIAVAAPDSADAVAVLRRYFADISSRYYRRPATDADVDAAMAEEPSGNLVPPEGLFLIGHLDGLPRGCVGIRVLSAEITELTRMFVDAGARGHGGGDALLAAAEEAARVLGARTMRLDTRTDLVEARRLYARHGYVEIPAYSDGRYAQHWFEKHLT</sequence>
<dbReference type="PANTHER" id="PTHR43877">
    <property type="entry name" value="AMINOALKYLPHOSPHONATE N-ACETYLTRANSFERASE-RELATED-RELATED"/>
    <property type="match status" value="1"/>
</dbReference>
<dbReference type="EMBL" id="FOKG01000005">
    <property type="protein sequence ID" value="SFB14800.1"/>
    <property type="molecule type" value="Genomic_DNA"/>
</dbReference>
<evidence type="ECO:0000313" key="5">
    <source>
        <dbReference type="Proteomes" id="UP000243799"/>
    </source>
</evidence>
<organism evidence="4 5">
    <name type="scientific">Amycolatopsis marina</name>
    <dbReference type="NCBI Taxonomy" id="490629"/>
    <lineage>
        <taxon>Bacteria</taxon>
        <taxon>Bacillati</taxon>
        <taxon>Actinomycetota</taxon>
        <taxon>Actinomycetes</taxon>
        <taxon>Pseudonocardiales</taxon>
        <taxon>Pseudonocardiaceae</taxon>
        <taxon>Amycolatopsis</taxon>
    </lineage>
</organism>
<dbReference type="Gene3D" id="3.40.630.30">
    <property type="match status" value="1"/>
</dbReference>
<proteinExistence type="predicted"/>
<evidence type="ECO:0000313" key="4">
    <source>
        <dbReference type="EMBL" id="SFB14800.1"/>
    </source>
</evidence>